<dbReference type="SUPFAM" id="SSF51445">
    <property type="entry name" value="(Trans)glycosidases"/>
    <property type="match status" value="1"/>
</dbReference>
<dbReference type="FunFam" id="3.20.20.80:FF:000008">
    <property type="entry name" value="Glucan endo-1,3-beta-glucosidase 5"/>
    <property type="match status" value="1"/>
</dbReference>
<dbReference type="KEGG" id="atr:18433368"/>
<feature type="transmembrane region" description="Helical" evidence="16">
    <location>
        <begin position="454"/>
        <end position="475"/>
    </location>
</feature>
<dbReference type="HOGENOM" id="CLU_024953_2_0_1"/>
<keyword evidence="16" id="KW-0812">Transmembrane</keyword>
<dbReference type="PANTHER" id="PTHR32227">
    <property type="entry name" value="GLUCAN ENDO-1,3-BETA-GLUCOSIDASE BG1-RELATED-RELATED"/>
    <property type="match status" value="1"/>
</dbReference>
<name>W1P5R6_AMBTC</name>
<dbReference type="InterPro" id="IPR044965">
    <property type="entry name" value="Glyco_hydro_17_plant"/>
</dbReference>
<dbReference type="SMART" id="SM00768">
    <property type="entry name" value="X8"/>
    <property type="match status" value="1"/>
</dbReference>
<keyword evidence="14" id="KW-0326">Glycosidase</keyword>
<evidence type="ECO:0000256" key="4">
    <source>
        <dbReference type="ARBA" id="ARBA00012780"/>
    </source>
</evidence>
<evidence type="ECO:0000313" key="20">
    <source>
        <dbReference type="Proteomes" id="UP000017836"/>
    </source>
</evidence>
<dbReference type="InterPro" id="IPR017853">
    <property type="entry name" value="GH"/>
</dbReference>
<dbReference type="Gene3D" id="1.20.58.1040">
    <property type="match status" value="1"/>
</dbReference>
<dbReference type="OrthoDB" id="1293114at2759"/>
<evidence type="ECO:0000256" key="14">
    <source>
        <dbReference type="ARBA" id="ARBA00023295"/>
    </source>
</evidence>
<accession>W1P5R6</accession>
<keyword evidence="5" id="KW-1003">Cell membrane</keyword>
<keyword evidence="6" id="KW-0336">GPI-anchor</keyword>
<dbReference type="STRING" id="13333.W1P5R6"/>
<evidence type="ECO:0000256" key="9">
    <source>
        <dbReference type="ARBA" id="ARBA00022821"/>
    </source>
</evidence>
<dbReference type="Pfam" id="PF00332">
    <property type="entry name" value="Glyco_hydro_17"/>
    <property type="match status" value="1"/>
</dbReference>
<dbReference type="Gramene" id="ERN05192">
    <property type="protein sequence ID" value="ERN05192"/>
    <property type="gene ID" value="AMTR_s00007p00020870"/>
</dbReference>
<evidence type="ECO:0000256" key="7">
    <source>
        <dbReference type="ARBA" id="ARBA00022729"/>
    </source>
</evidence>
<evidence type="ECO:0000256" key="16">
    <source>
        <dbReference type="SAM" id="Phobius"/>
    </source>
</evidence>
<evidence type="ECO:0000256" key="13">
    <source>
        <dbReference type="ARBA" id="ARBA00023288"/>
    </source>
</evidence>
<evidence type="ECO:0000313" key="19">
    <source>
        <dbReference type="EMBL" id="ERN05192.1"/>
    </source>
</evidence>
<evidence type="ECO:0000256" key="12">
    <source>
        <dbReference type="ARBA" id="ARBA00023180"/>
    </source>
</evidence>
<keyword evidence="13" id="KW-0449">Lipoprotein</keyword>
<dbReference type="OMA" id="GEQFHPF"/>
<evidence type="ECO:0000256" key="15">
    <source>
        <dbReference type="RuleBase" id="RU004335"/>
    </source>
</evidence>
<proteinExistence type="inferred from homology"/>
<evidence type="ECO:0000256" key="1">
    <source>
        <dbReference type="ARBA" id="ARBA00000382"/>
    </source>
</evidence>
<dbReference type="AlphaFoldDB" id="W1P5R6"/>
<evidence type="ECO:0000256" key="3">
    <source>
        <dbReference type="ARBA" id="ARBA00008773"/>
    </source>
</evidence>
<dbReference type="GO" id="GO:0042973">
    <property type="term" value="F:glucan endo-1,3-beta-D-glucosidase activity"/>
    <property type="evidence" value="ECO:0007669"/>
    <property type="project" value="UniProtKB-EC"/>
</dbReference>
<evidence type="ECO:0000256" key="8">
    <source>
        <dbReference type="ARBA" id="ARBA00022801"/>
    </source>
</evidence>
<feature type="chain" id="PRO_5004807228" description="glucan endo-1,3-beta-D-glucosidase" evidence="17">
    <location>
        <begin position="20"/>
        <end position="479"/>
    </location>
</feature>
<reference evidence="20" key="1">
    <citation type="journal article" date="2013" name="Science">
        <title>The Amborella genome and the evolution of flowering plants.</title>
        <authorList>
            <consortium name="Amborella Genome Project"/>
        </authorList>
    </citation>
    <scope>NUCLEOTIDE SEQUENCE [LARGE SCALE GENOMIC DNA]</scope>
</reference>
<dbReference type="GO" id="GO:0005886">
    <property type="term" value="C:plasma membrane"/>
    <property type="evidence" value="ECO:0000318"/>
    <property type="project" value="GO_Central"/>
</dbReference>
<keyword evidence="10 16" id="KW-0472">Membrane</keyword>
<comment type="catalytic activity">
    <reaction evidence="1">
        <text>Hydrolysis of (1-&gt;3)-beta-D-glucosidic linkages in (1-&gt;3)-beta-D-glucans.</text>
        <dbReference type="EC" id="3.2.1.39"/>
    </reaction>
</comment>
<comment type="subcellular location">
    <subcellularLocation>
        <location evidence="2">Cell membrane</location>
        <topology evidence="2">Lipid-anchor</topology>
        <topology evidence="2">GPI-anchor</topology>
    </subcellularLocation>
</comment>
<feature type="domain" description="X8" evidence="18">
    <location>
        <begin position="363"/>
        <end position="445"/>
    </location>
</feature>
<keyword evidence="11" id="KW-1015">Disulfide bond</keyword>
<comment type="similarity">
    <text evidence="3 15">Belongs to the glycosyl hydrolase 17 family.</text>
</comment>
<evidence type="ECO:0000256" key="11">
    <source>
        <dbReference type="ARBA" id="ARBA00023157"/>
    </source>
</evidence>
<keyword evidence="12" id="KW-0325">Glycoprotein</keyword>
<dbReference type="GO" id="GO:0005975">
    <property type="term" value="P:carbohydrate metabolic process"/>
    <property type="evidence" value="ECO:0007669"/>
    <property type="project" value="InterPro"/>
</dbReference>
<feature type="signal peptide" evidence="17">
    <location>
        <begin position="1"/>
        <end position="19"/>
    </location>
</feature>
<dbReference type="EC" id="3.2.1.39" evidence="4"/>
<dbReference type="Pfam" id="PF07983">
    <property type="entry name" value="X8"/>
    <property type="match status" value="1"/>
</dbReference>
<dbReference type="GO" id="GO:0098552">
    <property type="term" value="C:side of membrane"/>
    <property type="evidence" value="ECO:0007669"/>
    <property type="project" value="UniProtKB-KW"/>
</dbReference>
<keyword evidence="20" id="KW-1185">Reference proteome</keyword>
<evidence type="ECO:0000256" key="10">
    <source>
        <dbReference type="ARBA" id="ARBA00023136"/>
    </source>
</evidence>
<evidence type="ECO:0000256" key="6">
    <source>
        <dbReference type="ARBA" id="ARBA00022622"/>
    </source>
</evidence>
<keyword evidence="9" id="KW-0611">Plant defense</keyword>
<evidence type="ECO:0000259" key="18">
    <source>
        <dbReference type="SMART" id="SM00768"/>
    </source>
</evidence>
<dbReference type="FunFam" id="1.20.58.1040:FF:000002">
    <property type="entry name" value="Glucan endo-1,3-beta-glucosidase 8"/>
    <property type="match status" value="1"/>
</dbReference>
<dbReference type="GO" id="GO:0006952">
    <property type="term" value="P:defense response"/>
    <property type="evidence" value="ECO:0007669"/>
    <property type="project" value="UniProtKB-KW"/>
</dbReference>
<evidence type="ECO:0000256" key="17">
    <source>
        <dbReference type="SAM" id="SignalP"/>
    </source>
</evidence>
<dbReference type="InterPro" id="IPR000490">
    <property type="entry name" value="Glyco_hydro_17"/>
</dbReference>
<dbReference type="Gene3D" id="3.20.20.80">
    <property type="entry name" value="Glycosidases"/>
    <property type="match status" value="1"/>
</dbReference>
<dbReference type="eggNOG" id="ENOG502QTM2">
    <property type="taxonomic scope" value="Eukaryota"/>
</dbReference>
<keyword evidence="7 17" id="KW-0732">Signal</keyword>
<dbReference type="Proteomes" id="UP000017836">
    <property type="component" value="Unassembled WGS sequence"/>
</dbReference>
<evidence type="ECO:0000256" key="5">
    <source>
        <dbReference type="ARBA" id="ARBA00022475"/>
    </source>
</evidence>
<evidence type="ECO:0000256" key="2">
    <source>
        <dbReference type="ARBA" id="ARBA00004609"/>
    </source>
</evidence>
<sequence length="479" mass="52493">MAVWLWWFWVLWGLRVAWGVGVNWGSLSSNPLPPAIVVNVLLANNVSKVKLDDADPLALEALSGTGIRVMVGIPNSMLKALNSSKLAASAWVHDNITRYQSKTGGVIIESIAIGDEPFLHIYKGQFQPYVVGAAINIQLALVKARLETRVKVVVPCNADAYLSNPSGLPSEGHFRPDLNSTMLQLLSFLSKNRSPFVINLYPFLNVYQNKSFPIDYAIFRPSSHHLKDGKSTYGNYLDQSIDTLITALSNLGFGKMEVLIGKIGWPTDGSRNATSANARAFLQGLKDHLKSKSGTPLRPNRTIVEEFYILSLLDENERKLINGGFERHWGVFTFDGQAKYQVDLGQGSRDLVNSKGVEYMSLKWCVVNNNKDISNVSAKVQEACAEADCTALLDGGSCFGLGWPGNASYAFNSYYQAWNQTSEGCNFDGLGLITTVDPSVGQCRFPVGLNESRAIASMCNMFLAAMLSAVAFYLISFVS</sequence>
<dbReference type="EMBL" id="KI394011">
    <property type="protein sequence ID" value="ERN05192.1"/>
    <property type="molecule type" value="Genomic_DNA"/>
</dbReference>
<dbReference type="InterPro" id="IPR012946">
    <property type="entry name" value="X8"/>
</dbReference>
<keyword evidence="16" id="KW-1133">Transmembrane helix</keyword>
<protein>
    <recommendedName>
        <fullName evidence="4">glucan endo-1,3-beta-D-glucosidase</fullName>
        <ecNumber evidence="4">3.2.1.39</ecNumber>
    </recommendedName>
</protein>
<organism evidence="19 20">
    <name type="scientific">Amborella trichopoda</name>
    <dbReference type="NCBI Taxonomy" id="13333"/>
    <lineage>
        <taxon>Eukaryota</taxon>
        <taxon>Viridiplantae</taxon>
        <taxon>Streptophyta</taxon>
        <taxon>Embryophyta</taxon>
        <taxon>Tracheophyta</taxon>
        <taxon>Spermatophyta</taxon>
        <taxon>Magnoliopsida</taxon>
        <taxon>Amborellales</taxon>
        <taxon>Amborellaceae</taxon>
        <taxon>Amborella</taxon>
    </lineage>
</organism>
<gene>
    <name evidence="19" type="ORF">AMTR_s00007p00020870</name>
</gene>
<keyword evidence="8" id="KW-0378">Hydrolase</keyword>